<protein>
    <submittedName>
        <fullName evidence="1">HTH-type transcriptional regulator / antitoxin HigA</fullName>
    </submittedName>
</protein>
<evidence type="ECO:0000313" key="1">
    <source>
        <dbReference type="EMBL" id="SFH98062.1"/>
    </source>
</evidence>
<gene>
    <name evidence="1" type="ORF">SAMN05421753_104212</name>
</gene>
<dbReference type="Gene3D" id="1.10.260.40">
    <property type="entry name" value="lambda repressor-like DNA-binding domains"/>
    <property type="match status" value="1"/>
</dbReference>
<sequence length="92" mass="9982">MTPNPAFAFHPGEYLKDEMEARGITAADLAEGDPVNTLAIEMYVACAEPGCEHRYGIRLGDLAEVIAKGLGTSVQIWLNLESSYLRNIGEAK</sequence>
<dbReference type="SUPFAM" id="SSF47413">
    <property type="entry name" value="lambda repressor-like DNA-binding domains"/>
    <property type="match status" value="1"/>
</dbReference>
<dbReference type="OrthoDB" id="9796786at2"/>
<dbReference type="GO" id="GO:0003677">
    <property type="term" value="F:DNA binding"/>
    <property type="evidence" value="ECO:0007669"/>
    <property type="project" value="InterPro"/>
</dbReference>
<evidence type="ECO:0000313" key="2">
    <source>
        <dbReference type="Proteomes" id="UP000199518"/>
    </source>
</evidence>
<dbReference type="InterPro" id="IPR010982">
    <property type="entry name" value="Lambda_DNA-bd_dom_sf"/>
</dbReference>
<accession>A0A1I3EGJ0</accession>
<name>A0A1I3EGJ0_9PLAN</name>
<dbReference type="EMBL" id="FOQD01000004">
    <property type="protein sequence ID" value="SFH98062.1"/>
    <property type="molecule type" value="Genomic_DNA"/>
</dbReference>
<proteinExistence type="predicted"/>
<dbReference type="AlphaFoldDB" id="A0A1I3EGJ0"/>
<dbReference type="STRING" id="1576369.SAMN05421753_104212"/>
<dbReference type="Proteomes" id="UP000199518">
    <property type="component" value="Unassembled WGS sequence"/>
</dbReference>
<reference evidence="2" key="1">
    <citation type="submission" date="2016-10" db="EMBL/GenBank/DDBJ databases">
        <authorList>
            <person name="Varghese N."/>
            <person name="Submissions S."/>
        </authorList>
    </citation>
    <scope>NUCLEOTIDE SEQUENCE [LARGE SCALE GENOMIC DNA]</scope>
    <source>
        <strain evidence="2">DSM 26348</strain>
    </source>
</reference>
<keyword evidence="2" id="KW-1185">Reference proteome</keyword>
<organism evidence="1 2">
    <name type="scientific">Planctomicrobium piriforme</name>
    <dbReference type="NCBI Taxonomy" id="1576369"/>
    <lineage>
        <taxon>Bacteria</taxon>
        <taxon>Pseudomonadati</taxon>
        <taxon>Planctomycetota</taxon>
        <taxon>Planctomycetia</taxon>
        <taxon>Planctomycetales</taxon>
        <taxon>Planctomycetaceae</taxon>
        <taxon>Planctomicrobium</taxon>
    </lineage>
</organism>
<dbReference type="RefSeq" id="WP_139228311.1">
    <property type="nucleotide sequence ID" value="NZ_FOQD01000004.1"/>
</dbReference>